<feature type="domain" description="HTH araC/xylS-type" evidence="4">
    <location>
        <begin position="157"/>
        <end position="255"/>
    </location>
</feature>
<evidence type="ECO:0000256" key="2">
    <source>
        <dbReference type="ARBA" id="ARBA00023125"/>
    </source>
</evidence>
<dbReference type="PANTHER" id="PTHR46796:SF15">
    <property type="entry name" value="BLL1074 PROTEIN"/>
    <property type="match status" value="1"/>
</dbReference>
<dbReference type="PANTHER" id="PTHR46796">
    <property type="entry name" value="HTH-TYPE TRANSCRIPTIONAL ACTIVATOR RHAS-RELATED"/>
    <property type="match status" value="1"/>
</dbReference>
<reference evidence="5 6" key="1">
    <citation type="submission" date="2014-08" db="EMBL/GenBank/DDBJ databases">
        <authorList>
            <person name="Chen Y.-H."/>
        </authorList>
    </citation>
    <scope>NUCLEOTIDE SEQUENCE [LARGE SCALE GENOMIC DNA]</scope>
</reference>
<evidence type="ECO:0000313" key="6">
    <source>
        <dbReference type="Proteomes" id="UP000046176"/>
    </source>
</evidence>
<dbReference type="Proteomes" id="UP000046176">
    <property type="component" value="Unassembled WGS sequence"/>
</dbReference>
<keyword evidence="1" id="KW-0805">Transcription regulation</keyword>
<dbReference type="PROSITE" id="PS01124">
    <property type="entry name" value="HTH_ARAC_FAMILY_2"/>
    <property type="match status" value="1"/>
</dbReference>
<evidence type="ECO:0000313" key="5">
    <source>
        <dbReference type="EMBL" id="CDZ35436.1"/>
    </source>
</evidence>
<dbReference type="Pfam" id="PF20240">
    <property type="entry name" value="DUF6597"/>
    <property type="match status" value="1"/>
</dbReference>
<dbReference type="InterPro" id="IPR050204">
    <property type="entry name" value="AraC_XylS_family_regulators"/>
</dbReference>
<dbReference type="OrthoDB" id="9815799at2"/>
<accession>A0A0T7FKA8</accession>
<gene>
    <name evidence="5" type="ORF">NGAL_HAMBI1145_28460</name>
</gene>
<organism evidence="5 6">
    <name type="scientific">Neorhizobium galegae bv. officinalis</name>
    <dbReference type="NCBI Taxonomy" id="323656"/>
    <lineage>
        <taxon>Bacteria</taxon>
        <taxon>Pseudomonadati</taxon>
        <taxon>Pseudomonadota</taxon>
        <taxon>Alphaproteobacteria</taxon>
        <taxon>Hyphomicrobiales</taxon>
        <taxon>Rhizobiaceae</taxon>
        <taxon>Rhizobium/Agrobacterium group</taxon>
        <taxon>Neorhizobium</taxon>
    </lineage>
</organism>
<dbReference type="InterPro" id="IPR018060">
    <property type="entry name" value="HTH_AraC"/>
</dbReference>
<dbReference type="EMBL" id="CCRH01000007">
    <property type="protein sequence ID" value="CDZ35436.1"/>
    <property type="molecule type" value="Genomic_DNA"/>
</dbReference>
<dbReference type="InterPro" id="IPR046532">
    <property type="entry name" value="DUF6597"/>
</dbReference>
<dbReference type="RefSeq" id="WP_046666981.1">
    <property type="nucleotide sequence ID" value="NZ_CCRH01000007.1"/>
</dbReference>
<keyword evidence="2" id="KW-0238">DNA-binding</keyword>
<dbReference type="SMART" id="SM00342">
    <property type="entry name" value="HTH_ARAC"/>
    <property type="match status" value="1"/>
</dbReference>
<name>A0A0T7FKA8_NEOGA</name>
<dbReference type="Pfam" id="PF12833">
    <property type="entry name" value="HTH_18"/>
    <property type="match status" value="1"/>
</dbReference>
<dbReference type="AlphaFoldDB" id="A0A0T7FKA8"/>
<evidence type="ECO:0000256" key="3">
    <source>
        <dbReference type="ARBA" id="ARBA00023163"/>
    </source>
</evidence>
<protein>
    <submittedName>
        <fullName evidence="5">Transcriptional regulator, AraC family</fullName>
    </submittedName>
</protein>
<keyword evidence="3" id="KW-0804">Transcription</keyword>
<dbReference type="GO" id="GO:0043565">
    <property type="term" value="F:sequence-specific DNA binding"/>
    <property type="evidence" value="ECO:0007669"/>
    <property type="project" value="InterPro"/>
</dbReference>
<sequence length="258" mass="28876">MNTAKDTRKDTPILAMRAGTYRERPAHGPLSRLFCRVWSHRLPQDFEGQIAVVPDGCADLIWAGGQLMVIGPDRTAAFPALVPGETILGLRFRPGAALHWLDVPLRELVGRAVPLRELRDDVRTMEERLAEEDCALERRRLFEVWAAGEASLAADPQNLMGTLFDELGSGALQGMSATQALGERTLRRRSHDHFGYGPKTLERILRLQRFLRIVHQRASGNLALLALEAGYSDQAHMTRDVKELTTLTPREIRGQLRS</sequence>
<evidence type="ECO:0000259" key="4">
    <source>
        <dbReference type="PROSITE" id="PS01124"/>
    </source>
</evidence>
<dbReference type="Gene3D" id="1.10.10.60">
    <property type="entry name" value="Homeodomain-like"/>
    <property type="match status" value="1"/>
</dbReference>
<proteinExistence type="predicted"/>
<evidence type="ECO:0000256" key="1">
    <source>
        <dbReference type="ARBA" id="ARBA00023015"/>
    </source>
</evidence>
<dbReference type="GO" id="GO:0003700">
    <property type="term" value="F:DNA-binding transcription factor activity"/>
    <property type="evidence" value="ECO:0007669"/>
    <property type="project" value="InterPro"/>
</dbReference>